<gene>
    <name evidence="2" type="ORF">AMTR_s00084p00170470</name>
</gene>
<dbReference type="Proteomes" id="UP000017836">
    <property type="component" value="Unassembled WGS sequence"/>
</dbReference>
<organism evidence="2 3">
    <name type="scientific">Amborella trichopoda</name>
    <dbReference type="NCBI Taxonomy" id="13333"/>
    <lineage>
        <taxon>Eukaryota</taxon>
        <taxon>Viridiplantae</taxon>
        <taxon>Streptophyta</taxon>
        <taxon>Embryophyta</taxon>
        <taxon>Tracheophyta</taxon>
        <taxon>Spermatophyta</taxon>
        <taxon>Magnoliopsida</taxon>
        <taxon>Amborellales</taxon>
        <taxon>Amborellaceae</taxon>
        <taxon>Amborella</taxon>
    </lineage>
</organism>
<name>W1P5S9_AMBTC</name>
<sequence length="152" mass="15591">MHESTPAPSSPSRMSLDPCPGEHTPSEFGEASKVESGPADDGPITVRGDGQENDEGPEQHEVATPSNMGDEDPSVVGGEELIVSEQPAGVAEGLGDEGPSTSVGEEPNAKVVPEQHEAVIPKVAKATGNESMSTKEREEPDLSEHSGAAAPS</sequence>
<evidence type="ECO:0000256" key="1">
    <source>
        <dbReference type="SAM" id="MobiDB-lite"/>
    </source>
</evidence>
<reference evidence="3" key="1">
    <citation type="journal article" date="2013" name="Science">
        <title>The Amborella genome and the evolution of flowering plants.</title>
        <authorList>
            <consortium name="Amborella Genome Project"/>
        </authorList>
    </citation>
    <scope>NUCLEOTIDE SEQUENCE [LARGE SCALE GENOMIC DNA]</scope>
</reference>
<protein>
    <submittedName>
        <fullName evidence="2">Uncharacterized protein</fullName>
    </submittedName>
</protein>
<evidence type="ECO:0000313" key="3">
    <source>
        <dbReference type="Proteomes" id="UP000017836"/>
    </source>
</evidence>
<evidence type="ECO:0000313" key="2">
    <source>
        <dbReference type="EMBL" id="ERN02315.1"/>
    </source>
</evidence>
<dbReference type="HOGENOM" id="CLU_105192_1_0_1"/>
<feature type="compositionally biased region" description="Polar residues" evidence="1">
    <location>
        <begin position="1"/>
        <end position="13"/>
    </location>
</feature>
<accession>W1P5S9</accession>
<feature type="compositionally biased region" description="Basic and acidic residues" evidence="1">
    <location>
        <begin position="133"/>
        <end position="144"/>
    </location>
</feature>
<proteinExistence type="predicted"/>
<dbReference type="Gramene" id="ERN02315">
    <property type="protein sequence ID" value="ERN02315"/>
    <property type="gene ID" value="AMTR_s00084p00170470"/>
</dbReference>
<keyword evidence="3" id="KW-1185">Reference proteome</keyword>
<dbReference type="EMBL" id="KI394648">
    <property type="protein sequence ID" value="ERN02315.1"/>
    <property type="molecule type" value="Genomic_DNA"/>
</dbReference>
<dbReference type="AlphaFoldDB" id="W1P5S9"/>
<feature type="region of interest" description="Disordered" evidence="1">
    <location>
        <begin position="1"/>
        <end position="152"/>
    </location>
</feature>